<feature type="signal peptide" evidence="1">
    <location>
        <begin position="1"/>
        <end position="17"/>
    </location>
</feature>
<keyword evidence="3" id="KW-1185">Reference proteome</keyword>
<protein>
    <submittedName>
        <fullName evidence="2">Uncharacterized protein</fullName>
    </submittedName>
</protein>
<comment type="caution">
    <text evidence="2">The sequence shown here is derived from an EMBL/GenBank/DDBJ whole genome shotgun (WGS) entry which is preliminary data.</text>
</comment>
<dbReference type="AlphaFoldDB" id="A0AAD5UJ03"/>
<proteinExistence type="predicted"/>
<dbReference type="EMBL" id="JADGKB010000021">
    <property type="protein sequence ID" value="KAJ3259112.1"/>
    <property type="molecule type" value="Genomic_DNA"/>
</dbReference>
<dbReference type="InterPro" id="IPR021851">
    <property type="entry name" value="DUF3455"/>
</dbReference>
<dbReference type="PANTHER" id="PTHR35567">
    <property type="entry name" value="MALATE DEHYDROGENASE (AFU_ORTHOLOGUE AFUA_2G13800)"/>
    <property type="match status" value="1"/>
</dbReference>
<reference evidence="2" key="1">
    <citation type="submission" date="2020-05" db="EMBL/GenBank/DDBJ databases">
        <title>Phylogenomic resolution of chytrid fungi.</title>
        <authorList>
            <person name="Stajich J.E."/>
            <person name="Amses K."/>
            <person name="Simmons R."/>
            <person name="Seto K."/>
            <person name="Myers J."/>
            <person name="Bonds A."/>
            <person name="Quandt C.A."/>
            <person name="Barry K."/>
            <person name="Liu P."/>
            <person name="Grigoriev I."/>
            <person name="Longcore J.E."/>
            <person name="James T.Y."/>
        </authorList>
    </citation>
    <scope>NUCLEOTIDE SEQUENCE</scope>
    <source>
        <strain evidence="2">PLAUS21</strain>
    </source>
</reference>
<evidence type="ECO:0000256" key="1">
    <source>
        <dbReference type="SAM" id="SignalP"/>
    </source>
</evidence>
<name>A0AAD5UJ03_9FUNG</name>
<evidence type="ECO:0000313" key="3">
    <source>
        <dbReference type="Proteomes" id="UP001210925"/>
    </source>
</evidence>
<organism evidence="2 3">
    <name type="scientific">Boothiomyces macroporosus</name>
    <dbReference type="NCBI Taxonomy" id="261099"/>
    <lineage>
        <taxon>Eukaryota</taxon>
        <taxon>Fungi</taxon>
        <taxon>Fungi incertae sedis</taxon>
        <taxon>Chytridiomycota</taxon>
        <taxon>Chytridiomycota incertae sedis</taxon>
        <taxon>Chytridiomycetes</taxon>
        <taxon>Rhizophydiales</taxon>
        <taxon>Terramycetaceae</taxon>
        <taxon>Boothiomyces</taxon>
    </lineage>
</organism>
<evidence type="ECO:0000313" key="2">
    <source>
        <dbReference type="EMBL" id="KAJ3259112.1"/>
    </source>
</evidence>
<gene>
    <name evidence="2" type="ORF">HK103_002999</name>
</gene>
<feature type="chain" id="PRO_5041947052" evidence="1">
    <location>
        <begin position="18"/>
        <end position="245"/>
    </location>
</feature>
<dbReference type="PANTHER" id="PTHR35567:SF1">
    <property type="entry name" value="CONSERVED FUNGAL PROTEIN (AFU_ORTHOLOGUE AFUA_1G14230)"/>
    <property type="match status" value="1"/>
</dbReference>
<keyword evidence="1" id="KW-0732">Signal</keyword>
<accession>A0AAD5UJ03</accession>
<sequence>MFIPLLIQLISAELASFHPAQEYGLSNSYDSGNLQFAHYIQASEGEGNGDGGLGDLYEDYNSTADTSSFPKEIIQPDSYRLVTRYSAVGTQNYVCNNTQWALDSANADLFTQPGQILAKHFFLDTPDSFGGRPTWKSNDGSQVTGQVLTKVVVDEKSVPWLVVQRTSGSNTGIFGQVNVVLRVKTVGGIAPSSSCVAGQTVKVNYSSDYWFYSANKGTSDMVKLTSSATRLSAGLIALIVVLFSQ</sequence>
<dbReference type="Pfam" id="PF11937">
    <property type="entry name" value="DUF3455"/>
    <property type="match status" value="1"/>
</dbReference>
<dbReference type="Proteomes" id="UP001210925">
    <property type="component" value="Unassembled WGS sequence"/>
</dbReference>